<dbReference type="EMBL" id="JASPKZ010007724">
    <property type="protein sequence ID" value="KAJ9582884.1"/>
    <property type="molecule type" value="Genomic_DNA"/>
</dbReference>
<gene>
    <name evidence="2" type="ORF">L9F63_022780</name>
</gene>
<feature type="signal peptide" evidence="1">
    <location>
        <begin position="1"/>
        <end position="30"/>
    </location>
</feature>
<accession>A0AAD8EAN0</accession>
<protein>
    <submittedName>
        <fullName evidence="2">Uncharacterized protein</fullName>
    </submittedName>
</protein>
<dbReference type="Proteomes" id="UP001233999">
    <property type="component" value="Unassembled WGS sequence"/>
</dbReference>
<evidence type="ECO:0000256" key="1">
    <source>
        <dbReference type="SAM" id="SignalP"/>
    </source>
</evidence>
<evidence type="ECO:0000313" key="2">
    <source>
        <dbReference type="EMBL" id="KAJ9582884.1"/>
    </source>
</evidence>
<evidence type="ECO:0000313" key="3">
    <source>
        <dbReference type="Proteomes" id="UP001233999"/>
    </source>
</evidence>
<organism evidence="2 3">
    <name type="scientific">Diploptera punctata</name>
    <name type="common">Pacific beetle cockroach</name>
    <dbReference type="NCBI Taxonomy" id="6984"/>
    <lineage>
        <taxon>Eukaryota</taxon>
        <taxon>Metazoa</taxon>
        <taxon>Ecdysozoa</taxon>
        <taxon>Arthropoda</taxon>
        <taxon>Hexapoda</taxon>
        <taxon>Insecta</taxon>
        <taxon>Pterygota</taxon>
        <taxon>Neoptera</taxon>
        <taxon>Polyneoptera</taxon>
        <taxon>Dictyoptera</taxon>
        <taxon>Blattodea</taxon>
        <taxon>Blaberoidea</taxon>
        <taxon>Blaberidae</taxon>
        <taxon>Diplopterinae</taxon>
        <taxon>Diploptera</taxon>
    </lineage>
</organism>
<feature type="non-terminal residue" evidence="2">
    <location>
        <position position="108"/>
    </location>
</feature>
<reference evidence="2" key="2">
    <citation type="submission" date="2023-05" db="EMBL/GenBank/DDBJ databases">
        <authorList>
            <person name="Fouks B."/>
        </authorList>
    </citation>
    <scope>NUCLEOTIDE SEQUENCE</scope>
    <source>
        <strain evidence="2">Stay&amp;Tobe</strain>
        <tissue evidence="2">Testes</tissue>
    </source>
</reference>
<comment type="caution">
    <text evidence="2">The sequence shown here is derived from an EMBL/GenBank/DDBJ whole genome shotgun (WGS) entry which is preliminary data.</text>
</comment>
<sequence>LESVNLIKTSNPCVLIALSSLLLKLSLARASPPSPNRGLRSLRRPSAIVGVELTSSIGDPICPATAVGPELVKGKILDEGAGCESGHSSILCFVTRCVLILAAALRPW</sequence>
<name>A0AAD8EAN0_DIPPU</name>
<keyword evidence="1" id="KW-0732">Signal</keyword>
<dbReference type="AlphaFoldDB" id="A0AAD8EAN0"/>
<proteinExistence type="predicted"/>
<reference evidence="2" key="1">
    <citation type="journal article" date="2023" name="IScience">
        <title>Live-bearing cockroach genome reveals convergent evolutionary mechanisms linked to viviparity in insects and beyond.</title>
        <authorList>
            <person name="Fouks B."/>
            <person name="Harrison M.C."/>
            <person name="Mikhailova A.A."/>
            <person name="Marchal E."/>
            <person name="English S."/>
            <person name="Carruthers M."/>
            <person name="Jennings E.C."/>
            <person name="Chiamaka E.L."/>
            <person name="Frigard R.A."/>
            <person name="Pippel M."/>
            <person name="Attardo G.M."/>
            <person name="Benoit J.B."/>
            <person name="Bornberg-Bauer E."/>
            <person name="Tobe S.S."/>
        </authorList>
    </citation>
    <scope>NUCLEOTIDE SEQUENCE</scope>
    <source>
        <strain evidence="2">Stay&amp;Tobe</strain>
    </source>
</reference>
<keyword evidence="3" id="KW-1185">Reference proteome</keyword>
<feature type="non-terminal residue" evidence="2">
    <location>
        <position position="1"/>
    </location>
</feature>
<feature type="chain" id="PRO_5042104326" evidence="1">
    <location>
        <begin position="31"/>
        <end position="108"/>
    </location>
</feature>